<evidence type="ECO:0000256" key="2">
    <source>
        <dbReference type="ARBA" id="ARBA00023125"/>
    </source>
</evidence>
<keyword evidence="1" id="KW-0805">Transcription regulation</keyword>
<dbReference type="InterPro" id="IPR000843">
    <property type="entry name" value="HTH_LacI"/>
</dbReference>
<evidence type="ECO:0000256" key="3">
    <source>
        <dbReference type="ARBA" id="ARBA00023163"/>
    </source>
</evidence>
<dbReference type="OrthoDB" id="9784962at2"/>
<evidence type="ECO:0000259" key="4">
    <source>
        <dbReference type="PROSITE" id="PS50932"/>
    </source>
</evidence>
<dbReference type="Pfam" id="PF00356">
    <property type="entry name" value="LacI"/>
    <property type="match status" value="1"/>
</dbReference>
<reference evidence="6" key="1">
    <citation type="submission" date="2017-02" db="EMBL/GenBank/DDBJ databases">
        <authorList>
            <person name="Varghese N."/>
            <person name="Submissions S."/>
        </authorList>
    </citation>
    <scope>NUCLEOTIDE SEQUENCE [LARGE SCALE GENOMIC DNA]</scope>
    <source>
        <strain evidence="6">ATCC 35199</strain>
    </source>
</reference>
<gene>
    <name evidence="5" type="ORF">SAMN02745120_0712</name>
</gene>
<dbReference type="PRINTS" id="PR00036">
    <property type="entry name" value="HTHLACI"/>
</dbReference>
<dbReference type="RefSeq" id="WP_079588662.1">
    <property type="nucleotide sequence ID" value="NZ_FUYN01000001.1"/>
</dbReference>
<keyword evidence="2" id="KW-0238">DNA-binding</keyword>
<sequence length="331" mass="36774">MAVTIKDVAKMAGVSISTVSRVINNSKPVSSDIRDQVLRVIKETGYVPNPVARSLVTKKSNIIGVIVPDISSLFVGDLLSGIEEIGRMYEYDIFLCNTYGESERELKYINLLKSKAVAGIIFVSEKLEKPQIDLVKESQIPSVYISKNAKDFDVYSIGIDHKQASYDMTHYFINKGKKKIAFLRASVEDNIEDSERYKGYKKALEDSGIDLDKSLVLQGDSTNESGYRIVEMLIEKGNIPEAIFASSDELAVGALNALLDNRINVPKDVSIAGYDDTRIASMIRPSLTVIKQPIYDMGAVAARIIVKLIDNQDVEEKYIILPHTLIERQSS</sequence>
<dbReference type="PANTHER" id="PTHR30146:SF149">
    <property type="entry name" value="HTH-TYPE TRANSCRIPTIONAL REGULATOR EBGR"/>
    <property type="match status" value="1"/>
</dbReference>
<dbReference type="SUPFAM" id="SSF47413">
    <property type="entry name" value="lambda repressor-like DNA-binding domains"/>
    <property type="match status" value="1"/>
</dbReference>
<dbReference type="AlphaFoldDB" id="A0A1T5A303"/>
<keyword evidence="6" id="KW-1185">Reference proteome</keyword>
<dbReference type="PROSITE" id="PS50932">
    <property type="entry name" value="HTH_LACI_2"/>
    <property type="match status" value="1"/>
</dbReference>
<keyword evidence="3" id="KW-0804">Transcription</keyword>
<dbReference type="GO" id="GO:0003700">
    <property type="term" value="F:DNA-binding transcription factor activity"/>
    <property type="evidence" value="ECO:0007669"/>
    <property type="project" value="TreeGrafter"/>
</dbReference>
<organism evidence="5 6">
    <name type="scientific">Acetoanaerobium noterae</name>
    <dbReference type="NCBI Taxonomy" id="745369"/>
    <lineage>
        <taxon>Bacteria</taxon>
        <taxon>Bacillati</taxon>
        <taxon>Bacillota</taxon>
        <taxon>Clostridia</taxon>
        <taxon>Peptostreptococcales</taxon>
        <taxon>Filifactoraceae</taxon>
        <taxon>Acetoanaerobium</taxon>
    </lineage>
</organism>
<evidence type="ECO:0000256" key="1">
    <source>
        <dbReference type="ARBA" id="ARBA00023015"/>
    </source>
</evidence>
<dbReference type="SMART" id="SM00354">
    <property type="entry name" value="HTH_LACI"/>
    <property type="match status" value="1"/>
</dbReference>
<dbReference type="InterPro" id="IPR010982">
    <property type="entry name" value="Lambda_DNA-bd_dom_sf"/>
</dbReference>
<name>A0A1T5A303_9FIRM</name>
<dbReference type="Proteomes" id="UP000243406">
    <property type="component" value="Unassembled WGS sequence"/>
</dbReference>
<dbReference type="InterPro" id="IPR028082">
    <property type="entry name" value="Peripla_BP_I"/>
</dbReference>
<dbReference type="SUPFAM" id="SSF53822">
    <property type="entry name" value="Periplasmic binding protein-like I"/>
    <property type="match status" value="1"/>
</dbReference>
<dbReference type="EMBL" id="FUYN01000001">
    <property type="protein sequence ID" value="SKB29326.1"/>
    <property type="molecule type" value="Genomic_DNA"/>
</dbReference>
<dbReference type="Gene3D" id="3.40.50.2300">
    <property type="match status" value="2"/>
</dbReference>
<protein>
    <submittedName>
        <fullName evidence="5">Transcriptional regulator, LacI family</fullName>
    </submittedName>
</protein>
<dbReference type="InterPro" id="IPR046335">
    <property type="entry name" value="LacI/GalR-like_sensor"/>
</dbReference>
<dbReference type="PROSITE" id="PS00356">
    <property type="entry name" value="HTH_LACI_1"/>
    <property type="match status" value="1"/>
</dbReference>
<accession>A0A1T5A303</accession>
<dbReference type="CDD" id="cd01392">
    <property type="entry name" value="HTH_LacI"/>
    <property type="match status" value="1"/>
</dbReference>
<proteinExistence type="predicted"/>
<dbReference type="Pfam" id="PF13377">
    <property type="entry name" value="Peripla_BP_3"/>
    <property type="match status" value="1"/>
</dbReference>
<evidence type="ECO:0000313" key="5">
    <source>
        <dbReference type="EMBL" id="SKB29326.1"/>
    </source>
</evidence>
<feature type="domain" description="HTH lacI-type" evidence="4">
    <location>
        <begin position="3"/>
        <end position="57"/>
    </location>
</feature>
<dbReference type="PANTHER" id="PTHR30146">
    <property type="entry name" value="LACI-RELATED TRANSCRIPTIONAL REPRESSOR"/>
    <property type="match status" value="1"/>
</dbReference>
<evidence type="ECO:0000313" key="6">
    <source>
        <dbReference type="Proteomes" id="UP000243406"/>
    </source>
</evidence>
<dbReference type="Gene3D" id="1.10.260.40">
    <property type="entry name" value="lambda repressor-like DNA-binding domains"/>
    <property type="match status" value="1"/>
</dbReference>
<dbReference type="GO" id="GO:0000976">
    <property type="term" value="F:transcription cis-regulatory region binding"/>
    <property type="evidence" value="ECO:0007669"/>
    <property type="project" value="TreeGrafter"/>
</dbReference>